<feature type="region of interest" description="Disordered" evidence="1">
    <location>
        <begin position="74"/>
        <end position="137"/>
    </location>
</feature>
<dbReference type="EMBL" id="LAVV01006765">
    <property type="protein sequence ID" value="KNZ58413.1"/>
    <property type="molecule type" value="Genomic_DNA"/>
</dbReference>
<dbReference type="Gene3D" id="2.30.29.30">
    <property type="entry name" value="Pleckstrin-homology domain (PH domain)/Phosphotyrosine-binding domain (PTB)"/>
    <property type="match status" value="1"/>
</dbReference>
<feature type="region of interest" description="Disordered" evidence="1">
    <location>
        <begin position="1"/>
        <end position="38"/>
    </location>
</feature>
<name>A0A0L6VCF4_9BASI</name>
<gene>
    <name evidence="2" type="ORF">VP01_1935g8</name>
</gene>
<dbReference type="OrthoDB" id="5865767at2759"/>
<dbReference type="AlphaFoldDB" id="A0A0L6VCF4"/>
<evidence type="ECO:0008006" key="4">
    <source>
        <dbReference type="Google" id="ProtNLM"/>
    </source>
</evidence>
<evidence type="ECO:0000313" key="2">
    <source>
        <dbReference type="EMBL" id="KNZ58413.1"/>
    </source>
</evidence>
<feature type="compositionally biased region" description="Polar residues" evidence="1">
    <location>
        <begin position="307"/>
        <end position="321"/>
    </location>
</feature>
<dbReference type="Proteomes" id="UP000037035">
    <property type="component" value="Unassembled WGS sequence"/>
</dbReference>
<feature type="compositionally biased region" description="Polar residues" evidence="1">
    <location>
        <begin position="1"/>
        <end position="21"/>
    </location>
</feature>
<dbReference type="PANTHER" id="PTHR37283:SF1">
    <property type="entry name" value="PH DOMAIN-CONTAINING PROTEIN YHR131C"/>
    <property type="match status" value="1"/>
</dbReference>
<dbReference type="InterPro" id="IPR011993">
    <property type="entry name" value="PH-like_dom_sf"/>
</dbReference>
<feature type="region of interest" description="Disordered" evidence="1">
    <location>
        <begin position="223"/>
        <end position="279"/>
    </location>
</feature>
<protein>
    <recommendedName>
        <fullName evidence="4">PH domain-containing protein</fullName>
    </recommendedName>
</protein>
<comment type="caution">
    <text evidence="2">The sequence shown here is derived from an EMBL/GenBank/DDBJ whole genome shotgun (WGS) entry which is preliminary data.</text>
</comment>
<dbReference type="VEuPathDB" id="FungiDB:VP01_1935g8"/>
<organism evidence="2 3">
    <name type="scientific">Puccinia sorghi</name>
    <dbReference type="NCBI Taxonomy" id="27349"/>
    <lineage>
        <taxon>Eukaryota</taxon>
        <taxon>Fungi</taxon>
        <taxon>Dikarya</taxon>
        <taxon>Basidiomycota</taxon>
        <taxon>Pucciniomycotina</taxon>
        <taxon>Pucciniomycetes</taxon>
        <taxon>Pucciniales</taxon>
        <taxon>Pucciniaceae</taxon>
        <taxon>Puccinia</taxon>
    </lineage>
</organism>
<evidence type="ECO:0000256" key="1">
    <source>
        <dbReference type="SAM" id="MobiDB-lite"/>
    </source>
</evidence>
<dbReference type="SUPFAM" id="SSF50729">
    <property type="entry name" value="PH domain-like"/>
    <property type="match status" value="1"/>
</dbReference>
<dbReference type="STRING" id="27349.A0A0L6VCF4"/>
<sequence length="660" mass="71788">MTLTQQSFSLSQEPLNPTLTVNHNNNNNGAPSSLMASPTLPQQQMNSIASSAVPSRLRTLPLLNNSHAVMITSDQAEHSSDSSGSGLSGHRSTGDEADDHAESDDDTDGVSYEEDRSHDFTTEEQHPTTLLTPKLSAHTDRQFVEPIHPRPHDWITFNSETPPLVSQAKTKTYHHASPEPQHLIMVPSSSSHNTSYFTVASTSTSCGSPADRARLLLSTSPASSNTIATLPSPRPTFASNRSRSTSRLPQISIGPPSQPENRSVSASIPKPPTSLCHHPLTSQDVVATDAPVVSSKTTGLAPPTAAETLQQPSRSTSQPDFLSSPAAISQRHKSMYELWPSSSLPSYKTSLQNSGSTKHTGVVPREEEGREKLPQYSCDIHLEGWMPRKMEFKSPGVQAKDRAWKRQYVIVHGTMIRVYRSDPHLHPLARADDAYSSHFLQGQSVAVTCGINTSSQATPPPLHFHSGQYGSAPVTTLKEAALAKASQLPTHHNSLHRVYSLQNAESGLAADYVKKKYVVRVRAEGEQFLLQAKDDRGVIDLIEALQAASNVSLDLDIRPLPKFITLPRRRRRRRLVPPTNSTPSGTTSSLTGRPNHRIAGRELGAAVVEGMVAEAEASDRHRSRSHTSPGWLDPASDRLADMLAEEQVIHSSLSRSLGFG</sequence>
<feature type="region of interest" description="Disordered" evidence="1">
    <location>
        <begin position="570"/>
        <end position="595"/>
    </location>
</feature>
<evidence type="ECO:0000313" key="3">
    <source>
        <dbReference type="Proteomes" id="UP000037035"/>
    </source>
</evidence>
<proteinExistence type="predicted"/>
<feature type="compositionally biased region" description="Low complexity" evidence="1">
    <location>
        <begin position="81"/>
        <end position="91"/>
    </location>
</feature>
<feature type="compositionally biased region" description="Basic and acidic residues" evidence="1">
    <location>
        <begin position="113"/>
        <end position="126"/>
    </location>
</feature>
<feature type="compositionally biased region" description="Acidic residues" evidence="1">
    <location>
        <begin position="95"/>
        <end position="112"/>
    </location>
</feature>
<feature type="region of interest" description="Disordered" evidence="1">
    <location>
        <begin position="293"/>
        <end position="322"/>
    </location>
</feature>
<accession>A0A0L6VCF4</accession>
<feature type="compositionally biased region" description="Polar residues" evidence="1">
    <location>
        <begin position="349"/>
        <end position="359"/>
    </location>
</feature>
<feature type="compositionally biased region" description="Polar residues" evidence="1">
    <location>
        <begin position="29"/>
        <end position="38"/>
    </location>
</feature>
<keyword evidence="3" id="KW-1185">Reference proteome</keyword>
<feature type="compositionally biased region" description="Low complexity" evidence="1">
    <location>
        <begin position="577"/>
        <end position="593"/>
    </location>
</feature>
<reference evidence="2 3" key="1">
    <citation type="submission" date="2015-08" db="EMBL/GenBank/DDBJ databases">
        <title>Next Generation Sequencing and Analysis of the Genome of Puccinia sorghi L Schw, the Causal Agent of Maize Common Rust.</title>
        <authorList>
            <person name="Rochi L."/>
            <person name="Burguener G."/>
            <person name="Darino M."/>
            <person name="Turjanski A."/>
            <person name="Kreff E."/>
            <person name="Dieguez M.J."/>
            <person name="Sacco F."/>
        </authorList>
    </citation>
    <scope>NUCLEOTIDE SEQUENCE [LARGE SCALE GENOMIC DNA]</scope>
    <source>
        <strain evidence="2 3">RO10H11247</strain>
    </source>
</reference>
<dbReference type="PANTHER" id="PTHR37283">
    <property type="entry name" value="PH DOMAIN-CONTAINING PROTEIN YHR131C"/>
    <property type="match status" value="1"/>
</dbReference>
<feature type="region of interest" description="Disordered" evidence="1">
    <location>
        <begin position="349"/>
        <end position="371"/>
    </location>
</feature>
<feature type="compositionally biased region" description="Polar residues" evidence="1">
    <location>
        <begin position="237"/>
        <end position="249"/>
    </location>
</feature>